<keyword evidence="3" id="KW-0536">Nodulation</keyword>
<dbReference type="EMBL" id="CP025611">
    <property type="protein sequence ID" value="AUN29730.1"/>
    <property type="molecule type" value="Genomic_DNA"/>
</dbReference>
<dbReference type="OrthoDB" id="9778547at2"/>
<evidence type="ECO:0000313" key="6">
    <source>
        <dbReference type="EMBL" id="AUN29730.1"/>
    </source>
</evidence>
<dbReference type="InterPro" id="IPR003593">
    <property type="entry name" value="AAA+_ATPase"/>
</dbReference>
<dbReference type="KEGG" id="ncb:C0V82_05475"/>
<gene>
    <name evidence="6" type="ORF">C0V82_05475</name>
</gene>
<keyword evidence="5 6" id="KW-0067">ATP-binding</keyword>
<dbReference type="GO" id="GO:0005524">
    <property type="term" value="F:ATP binding"/>
    <property type="evidence" value="ECO:0007669"/>
    <property type="project" value="UniProtKB-KW"/>
</dbReference>
<dbReference type="InterPro" id="IPR050763">
    <property type="entry name" value="ABC_transporter_ATP-binding"/>
</dbReference>
<comment type="similarity">
    <text evidence="1">Belongs to the ABC transporter superfamily.</text>
</comment>
<dbReference type="SUPFAM" id="SSF52540">
    <property type="entry name" value="P-loop containing nucleoside triphosphate hydrolases"/>
    <property type="match status" value="1"/>
</dbReference>
<dbReference type="PANTHER" id="PTHR42711:SF5">
    <property type="entry name" value="ABC TRANSPORTER ATP-BINDING PROTEIN NATA"/>
    <property type="match status" value="1"/>
</dbReference>
<dbReference type="NCBIfam" id="TIGR03864">
    <property type="entry name" value="PQQ_ABC_ATP"/>
    <property type="match status" value="1"/>
</dbReference>
<evidence type="ECO:0000256" key="2">
    <source>
        <dbReference type="ARBA" id="ARBA00022448"/>
    </source>
</evidence>
<evidence type="ECO:0000256" key="4">
    <source>
        <dbReference type="ARBA" id="ARBA00022741"/>
    </source>
</evidence>
<dbReference type="InterPro" id="IPR027417">
    <property type="entry name" value="P-loop_NTPase"/>
</dbReference>
<evidence type="ECO:0000256" key="5">
    <source>
        <dbReference type="ARBA" id="ARBA00022840"/>
    </source>
</evidence>
<dbReference type="InterPro" id="IPR022467">
    <property type="entry name" value="ABC_transprt_ATP-bd_su_PQQ"/>
</dbReference>
<dbReference type="AlphaFoldDB" id="A0A2K9N9B5"/>
<organism evidence="6 7">
    <name type="scientific">Niveispirillum cyanobacteriorum</name>
    <dbReference type="NCBI Taxonomy" id="1612173"/>
    <lineage>
        <taxon>Bacteria</taxon>
        <taxon>Pseudomonadati</taxon>
        <taxon>Pseudomonadota</taxon>
        <taxon>Alphaproteobacteria</taxon>
        <taxon>Rhodospirillales</taxon>
        <taxon>Azospirillaceae</taxon>
        <taxon>Niveispirillum</taxon>
    </lineage>
</organism>
<name>A0A2K9N9B5_9PROT</name>
<sequence length="246" mass="26208">MTAALAVDQLGFSYGKGGFALRGVAFAVETGRFTALLGANGAGKSTLMGLLTRLFTPDTGAILIGGHDLRHRPGAALAAMGVVFQQPTLDLDLTVRQNLTYAAGLRGLSARQTAPRITELLDRFALSDRAGDKVRLLNGGHRRRVELARALLHRPPLLILDEPTVGLDAPSRCDLVDHVHRLCTDDGVAVLWATHLFDEVRDGDDVVLLHRGQVRATGGVPDLLSRSGAGTLREAFGTLTRPEGTP</sequence>
<dbReference type="SMART" id="SM00382">
    <property type="entry name" value="AAA"/>
    <property type="match status" value="1"/>
</dbReference>
<reference evidence="6 7" key="1">
    <citation type="submission" date="2017-12" db="EMBL/GenBank/DDBJ databases">
        <title>Genomes of bacteria within cyanobacterial aggregates.</title>
        <authorList>
            <person name="Cai H."/>
        </authorList>
    </citation>
    <scope>NUCLEOTIDE SEQUENCE [LARGE SCALE GENOMIC DNA]</scope>
    <source>
        <strain evidence="6 7">TH16</strain>
    </source>
</reference>
<dbReference type="Proteomes" id="UP000234752">
    <property type="component" value="Chromosome eg_1"/>
</dbReference>
<keyword evidence="4" id="KW-0547">Nucleotide-binding</keyword>
<evidence type="ECO:0000313" key="7">
    <source>
        <dbReference type="Proteomes" id="UP000234752"/>
    </source>
</evidence>
<keyword evidence="7" id="KW-1185">Reference proteome</keyword>
<evidence type="ECO:0000256" key="3">
    <source>
        <dbReference type="ARBA" id="ARBA00022458"/>
    </source>
</evidence>
<dbReference type="PANTHER" id="PTHR42711">
    <property type="entry name" value="ABC TRANSPORTER ATP-BINDING PROTEIN"/>
    <property type="match status" value="1"/>
</dbReference>
<proteinExistence type="inferred from homology"/>
<protein>
    <submittedName>
        <fullName evidence="6">ABC transporter ATP-binding protein</fullName>
    </submittedName>
</protein>
<keyword evidence="2" id="KW-0813">Transport</keyword>
<dbReference type="InterPro" id="IPR003439">
    <property type="entry name" value="ABC_transporter-like_ATP-bd"/>
</dbReference>
<dbReference type="PROSITE" id="PS50893">
    <property type="entry name" value="ABC_TRANSPORTER_2"/>
    <property type="match status" value="1"/>
</dbReference>
<dbReference type="RefSeq" id="WP_102111452.1">
    <property type="nucleotide sequence ID" value="NZ_BMGN01000003.1"/>
</dbReference>
<accession>A0A2K9N9B5</accession>
<dbReference type="Gene3D" id="3.40.50.300">
    <property type="entry name" value="P-loop containing nucleotide triphosphate hydrolases"/>
    <property type="match status" value="1"/>
</dbReference>
<dbReference type="Pfam" id="PF00005">
    <property type="entry name" value="ABC_tran"/>
    <property type="match status" value="1"/>
</dbReference>
<dbReference type="GO" id="GO:0016887">
    <property type="term" value="F:ATP hydrolysis activity"/>
    <property type="evidence" value="ECO:0007669"/>
    <property type="project" value="InterPro"/>
</dbReference>
<evidence type="ECO:0000256" key="1">
    <source>
        <dbReference type="ARBA" id="ARBA00005417"/>
    </source>
</evidence>